<dbReference type="Pfam" id="PF07944">
    <property type="entry name" value="Beta-AFase-like_GH127_cat"/>
    <property type="match status" value="1"/>
</dbReference>
<evidence type="ECO:0000259" key="5">
    <source>
        <dbReference type="Pfam" id="PF20737"/>
    </source>
</evidence>
<evidence type="ECO:0000259" key="3">
    <source>
        <dbReference type="Pfam" id="PF07944"/>
    </source>
</evidence>
<dbReference type="InterPro" id="IPR008979">
    <property type="entry name" value="Galactose-bd-like_sf"/>
</dbReference>
<protein>
    <recommendedName>
        <fullName evidence="8">Tat pathway signal protein</fullName>
    </recommendedName>
</protein>
<dbReference type="Gene3D" id="2.60.40.10">
    <property type="entry name" value="Immunoglobulins"/>
    <property type="match status" value="1"/>
</dbReference>
<gene>
    <name evidence="6" type="ORF">HDF15_001423</name>
</gene>
<reference evidence="6 7" key="1">
    <citation type="submission" date="2020-08" db="EMBL/GenBank/DDBJ databases">
        <title>Genomic Encyclopedia of Type Strains, Phase IV (KMG-V): Genome sequencing to study the core and pangenomes of soil and plant-associated prokaryotes.</title>
        <authorList>
            <person name="Whitman W."/>
        </authorList>
    </citation>
    <scope>NUCLEOTIDE SEQUENCE [LARGE SCALE GENOMIC DNA]</scope>
    <source>
        <strain evidence="6 7">X5P3</strain>
    </source>
</reference>
<dbReference type="EMBL" id="JACHIO010000005">
    <property type="protein sequence ID" value="MBB5063083.1"/>
    <property type="molecule type" value="Genomic_DNA"/>
</dbReference>
<comment type="caution">
    <text evidence="6">The sequence shown here is derived from an EMBL/GenBank/DDBJ whole genome shotgun (WGS) entry which is preliminary data.</text>
</comment>
<dbReference type="InterPro" id="IPR049046">
    <property type="entry name" value="Beta-AFase-like_GH127_middle"/>
</dbReference>
<dbReference type="InterPro" id="IPR008928">
    <property type="entry name" value="6-hairpin_glycosidase_sf"/>
</dbReference>
<feature type="domain" description="Non-reducing end beta-L-arabinofuranosidase-like GH127 middle" evidence="4">
    <location>
        <begin position="719"/>
        <end position="826"/>
    </location>
</feature>
<evidence type="ECO:0008006" key="8">
    <source>
        <dbReference type="Google" id="ProtNLM"/>
    </source>
</evidence>
<dbReference type="InterPro" id="IPR000421">
    <property type="entry name" value="FA58C"/>
</dbReference>
<dbReference type="PANTHER" id="PTHR43465:SF2">
    <property type="entry name" value="DUF1680 DOMAIN PROTEIN (AFU_ORTHOLOGUE AFUA_1G08910)"/>
    <property type="match status" value="1"/>
</dbReference>
<feature type="domain" description="F5/8 type C" evidence="2">
    <location>
        <begin position="82"/>
        <end position="191"/>
    </location>
</feature>
<feature type="region of interest" description="Disordered" evidence="1">
    <location>
        <begin position="913"/>
        <end position="939"/>
    </location>
</feature>
<feature type="domain" description="Non-reducing end beta-L-arabinofuranosidase-like GH127 C-terminal" evidence="5">
    <location>
        <begin position="828"/>
        <end position="909"/>
    </location>
</feature>
<feature type="domain" description="Non-reducing end beta-L-arabinofuranosidase-like GH127 catalytic" evidence="3">
    <location>
        <begin position="404"/>
        <end position="704"/>
    </location>
</feature>
<dbReference type="PROSITE" id="PS51318">
    <property type="entry name" value="TAT"/>
    <property type="match status" value="1"/>
</dbReference>
<dbReference type="Gene3D" id="2.60.120.260">
    <property type="entry name" value="Galactose-binding domain-like"/>
    <property type="match status" value="1"/>
</dbReference>
<dbReference type="GO" id="GO:0005975">
    <property type="term" value="P:carbohydrate metabolic process"/>
    <property type="evidence" value="ECO:0007669"/>
    <property type="project" value="InterPro"/>
</dbReference>
<dbReference type="InterPro" id="IPR049174">
    <property type="entry name" value="Beta-AFase-like"/>
</dbReference>
<dbReference type="Pfam" id="PF20737">
    <property type="entry name" value="Glyco_hydro127C"/>
    <property type="match status" value="1"/>
</dbReference>
<dbReference type="Proteomes" id="UP000584867">
    <property type="component" value="Unassembled WGS sequence"/>
</dbReference>
<dbReference type="SUPFAM" id="SSF49785">
    <property type="entry name" value="Galactose-binding domain-like"/>
    <property type="match status" value="1"/>
</dbReference>
<name>A0A7W7ZND6_9BACT</name>
<dbReference type="InterPro" id="IPR012878">
    <property type="entry name" value="Beta-AFase-like_GH127_cat"/>
</dbReference>
<sequence length="960" mass="106119">MSSKLSNSLMNRPTAQEAVALPETAGSDSLLNRRNFLAGVAGTALLTAVHPSKALAQDSTSLNLAKVATPSSLYISGDTRLTALNDGNTPANSRDQVHGSYGNWPRTDTQWVQYDWSKPVTTNKVDVYWWMDRGGVGAPKSYRILYWNGTDFVPVANAQGLGVAADTFNTTTFDEVETDKLRLEIASDGTHSTGILEWQVLSSGPVPDFPPTVNAGIDRTVVLGGETYLMGTADWLKPARSNSARWSKEAGPGHVLFADAAAPNTSAAFSAPGDYVLKLTANGNQEQVNSTLKVRAEVAPPKDRLDVVYTKKYAIDSPLWNARAKTLIVSWIPHCIEYCERTDLTQGQGGIDNFIEAGKAVRGEPHARHKGYVFANAWVHQTVESMCIAQMVDPQGDPEIIAAQARMKETLERWIPIILAAREPDGYLQTAYTLADRSRWPERWSPAQRGNHEGYVSGYFIESAINHYTLTDGQDLRLYDAAKKLADCWVANLGPGKKAWFDGHQEMEQALVRFGRFVNDMEGNGRGDSYIKLAKFLLDSRRGGQEYDQSHLPPGQQYEAVGHAVRATYFYSGMADIAAETGDKDYQSAVISLWDNMVNRKYYLTGGIGSGETSEGFGPNYSLRNEAYCESCSSCGLIFFQYKLNLAYHDARFADLYEQTMYNALLGGVDLAGKNFAYTNPLTNTLRTPWHVCPCCVGNIPRTLLMMPTWSYVKGNKGLYVNMFVGSRINVGKVAGTNVEMVQKTNYPWSGKVGITVNPEEARTFSVYVRIPDRNTSELYTETPAVSGMKSFSVNDREVKPRIEKGYAVVTREWKAGDRIDLELPMEPQRVKADSRIKADVDLVALKYGPLVYNVETADQHNLDQALSDAPLKMEWRPDLLGGVMAMSGKWQDGTPMLAVPNYARMNRIEVPKEQTAEDPSVNYAPGSTTNAAANPAAAANQRRIRMRTVQSKVWMKNQV</sequence>
<evidence type="ECO:0000313" key="6">
    <source>
        <dbReference type="EMBL" id="MBB5063083.1"/>
    </source>
</evidence>
<dbReference type="Pfam" id="PF20736">
    <property type="entry name" value="Glyco_hydro127M"/>
    <property type="match status" value="1"/>
</dbReference>
<evidence type="ECO:0000259" key="2">
    <source>
        <dbReference type="Pfam" id="PF00754"/>
    </source>
</evidence>
<dbReference type="AlphaFoldDB" id="A0A7W7ZND6"/>
<proteinExistence type="predicted"/>
<evidence type="ECO:0000256" key="1">
    <source>
        <dbReference type="SAM" id="MobiDB-lite"/>
    </source>
</evidence>
<dbReference type="Pfam" id="PF00754">
    <property type="entry name" value="F5_F8_type_C"/>
    <property type="match status" value="1"/>
</dbReference>
<accession>A0A7W7ZND6</accession>
<evidence type="ECO:0000259" key="4">
    <source>
        <dbReference type="Pfam" id="PF20736"/>
    </source>
</evidence>
<evidence type="ECO:0000313" key="7">
    <source>
        <dbReference type="Proteomes" id="UP000584867"/>
    </source>
</evidence>
<organism evidence="6 7">
    <name type="scientific">Granulicella mallensis</name>
    <dbReference type="NCBI Taxonomy" id="940614"/>
    <lineage>
        <taxon>Bacteria</taxon>
        <taxon>Pseudomonadati</taxon>
        <taxon>Acidobacteriota</taxon>
        <taxon>Terriglobia</taxon>
        <taxon>Terriglobales</taxon>
        <taxon>Acidobacteriaceae</taxon>
        <taxon>Granulicella</taxon>
    </lineage>
</organism>
<dbReference type="InterPro" id="IPR013783">
    <property type="entry name" value="Ig-like_fold"/>
</dbReference>
<dbReference type="RefSeq" id="WP_184253968.1">
    <property type="nucleotide sequence ID" value="NZ_JACHIO010000005.1"/>
</dbReference>
<dbReference type="PANTHER" id="PTHR43465">
    <property type="entry name" value="DUF1680 DOMAIN PROTEIN (AFU_ORTHOLOGUE AFUA_1G08910)"/>
    <property type="match status" value="1"/>
</dbReference>
<dbReference type="InterPro" id="IPR006311">
    <property type="entry name" value="TAT_signal"/>
</dbReference>
<dbReference type="InterPro" id="IPR049049">
    <property type="entry name" value="Beta-AFase-like_GH127_C"/>
</dbReference>
<dbReference type="SUPFAM" id="SSF48208">
    <property type="entry name" value="Six-hairpin glycosidases"/>
    <property type="match status" value="1"/>
</dbReference>